<reference evidence="5" key="2">
    <citation type="journal article" date="2022" name="BMC Genomics">
        <title>Comparative genome analysis of mycobacteria focusing on tRNA and non-coding RNA.</title>
        <authorList>
            <person name="Behra P.R.K."/>
            <person name="Pettersson B.M.F."/>
            <person name="Ramesh M."/>
            <person name="Das S."/>
            <person name="Dasgupta S."/>
            <person name="Kirsebom L.A."/>
        </authorList>
    </citation>
    <scope>NUCLEOTIDE SEQUENCE</scope>
    <source>
        <strain evidence="5">DSM 44838</strain>
    </source>
</reference>
<dbReference type="SUPFAM" id="SSF46894">
    <property type="entry name" value="C-terminal effector domain of the bipartite response regulators"/>
    <property type="match status" value="1"/>
</dbReference>
<dbReference type="Gene3D" id="1.10.10.10">
    <property type="entry name" value="Winged helix-like DNA-binding domain superfamily/Winged helix DNA-binding domain"/>
    <property type="match status" value="1"/>
</dbReference>
<dbReference type="PANTHER" id="PTHR44688">
    <property type="entry name" value="DNA-BINDING TRANSCRIPTIONAL ACTIVATOR DEVR_DOSR"/>
    <property type="match status" value="1"/>
</dbReference>
<comment type="caution">
    <text evidence="5">The sequence shown here is derived from an EMBL/GenBank/DDBJ whole genome shotgun (WGS) entry which is preliminary data.</text>
</comment>
<evidence type="ECO:0000259" key="4">
    <source>
        <dbReference type="PROSITE" id="PS50043"/>
    </source>
</evidence>
<dbReference type="PRINTS" id="PR00038">
    <property type="entry name" value="HTHLUXR"/>
</dbReference>
<dbReference type="Pfam" id="PF00196">
    <property type="entry name" value="GerE"/>
    <property type="match status" value="1"/>
</dbReference>
<dbReference type="RefSeq" id="WP_263994560.1">
    <property type="nucleotide sequence ID" value="NZ_JACKVK010000003.1"/>
</dbReference>
<dbReference type="PANTHER" id="PTHR44688:SF16">
    <property type="entry name" value="DNA-BINDING TRANSCRIPTIONAL ACTIVATOR DEVR_DOSR"/>
    <property type="match status" value="1"/>
</dbReference>
<dbReference type="GO" id="GO:0003677">
    <property type="term" value="F:DNA binding"/>
    <property type="evidence" value="ECO:0007669"/>
    <property type="project" value="UniProtKB-KW"/>
</dbReference>
<evidence type="ECO:0000313" key="6">
    <source>
        <dbReference type="Proteomes" id="UP001141629"/>
    </source>
</evidence>
<dbReference type="InterPro" id="IPR000792">
    <property type="entry name" value="Tscrpt_reg_LuxR_C"/>
</dbReference>
<evidence type="ECO:0000256" key="3">
    <source>
        <dbReference type="ARBA" id="ARBA00023163"/>
    </source>
</evidence>
<reference evidence="5" key="1">
    <citation type="submission" date="2020-07" db="EMBL/GenBank/DDBJ databases">
        <authorList>
            <person name="Pettersson B.M.F."/>
            <person name="Behra P.R.K."/>
            <person name="Ramesh M."/>
            <person name="Das S."/>
            <person name="Dasgupta S."/>
            <person name="Kirsebom L.A."/>
        </authorList>
    </citation>
    <scope>NUCLEOTIDE SEQUENCE</scope>
    <source>
        <strain evidence="5">DSM 44838</strain>
    </source>
</reference>
<dbReference type="GO" id="GO:0006355">
    <property type="term" value="P:regulation of DNA-templated transcription"/>
    <property type="evidence" value="ECO:0007669"/>
    <property type="project" value="InterPro"/>
</dbReference>
<feature type="domain" description="HTH luxR-type" evidence="4">
    <location>
        <begin position="280"/>
        <end position="345"/>
    </location>
</feature>
<sequence length="361" mass="38831">MMAKPEMRFLPLGSRRLAYEVRGDGPVLVAPAWWVSHLELDWQTAGFRTFWQGLADGYTLVRYDRLGVGMSDRTVYESDLTLDAEVATLSALLDELQLERVTLIGGSSGSCTAIAYAAAHPERVDRLLLYGSYADGAELTPPGVADAILGAVRAHWGLGSRLLGDMFLGRADAAQREGFARIQREAATADTAAAVLKMVYTLDVRARLRAVRVSTAVLHRRDDRAVPYRLGCDVAAAIGGATFTPLPGSAHFPWHGDVESVVSACCRSLGAAHATPRADTPPKWARLTDREREVLDCVARGLNDREIAERLVLSPHTVHRHVANIRTKLGGGSRTAAVAEAARRGLLGDDDAPGAEDGAFG</sequence>
<evidence type="ECO:0000256" key="1">
    <source>
        <dbReference type="ARBA" id="ARBA00023015"/>
    </source>
</evidence>
<accession>A0A9X2YI33</accession>
<dbReference type="CDD" id="cd06170">
    <property type="entry name" value="LuxR_C_like"/>
    <property type="match status" value="1"/>
</dbReference>
<name>A0A9X2YI33_9MYCO</name>
<evidence type="ECO:0000256" key="2">
    <source>
        <dbReference type="ARBA" id="ARBA00023125"/>
    </source>
</evidence>
<dbReference type="EMBL" id="JACKVK010000003">
    <property type="protein sequence ID" value="MCV7419773.1"/>
    <property type="molecule type" value="Genomic_DNA"/>
</dbReference>
<dbReference type="InterPro" id="IPR036388">
    <property type="entry name" value="WH-like_DNA-bd_sf"/>
</dbReference>
<gene>
    <name evidence="5" type="ORF">H7K45_04395</name>
</gene>
<dbReference type="InterPro" id="IPR029058">
    <property type="entry name" value="AB_hydrolase_fold"/>
</dbReference>
<dbReference type="SUPFAM" id="SSF53474">
    <property type="entry name" value="alpha/beta-Hydrolases"/>
    <property type="match status" value="1"/>
</dbReference>
<evidence type="ECO:0000313" key="5">
    <source>
        <dbReference type="EMBL" id="MCV7419773.1"/>
    </source>
</evidence>
<protein>
    <submittedName>
        <fullName evidence="5">Alpha/beta fold hydrolase</fullName>
    </submittedName>
</protein>
<dbReference type="SMART" id="SM00421">
    <property type="entry name" value="HTH_LUXR"/>
    <property type="match status" value="1"/>
</dbReference>
<keyword evidence="5" id="KW-0378">Hydrolase</keyword>
<keyword evidence="3" id="KW-0804">Transcription</keyword>
<dbReference type="InterPro" id="IPR016032">
    <property type="entry name" value="Sig_transdc_resp-reg_C-effctor"/>
</dbReference>
<proteinExistence type="predicted"/>
<dbReference type="GO" id="GO:0016787">
    <property type="term" value="F:hydrolase activity"/>
    <property type="evidence" value="ECO:0007669"/>
    <property type="project" value="UniProtKB-KW"/>
</dbReference>
<keyword evidence="6" id="KW-1185">Reference proteome</keyword>
<dbReference type="InterPro" id="IPR000073">
    <property type="entry name" value="AB_hydrolase_1"/>
</dbReference>
<dbReference type="PRINTS" id="PR00111">
    <property type="entry name" value="ABHYDROLASE"/>
</dbReference>
<dbReference type="Proteomes" id="UP001141629">
    <property type="component" value="Unassembled WGS sequence"/>
</dbReference>
<dbReference type="PROSITE" id="PS50043">
    <property type="entry name" value="HTH_LUXR_2"/>
    <property type="match status" value="1"/>
</dbReference>
<dbReference type="AlphaFoldDB" id="A0A9X2YI33"/>
<organism evidence="5 6">
    <name type="scientific">Mycobacterium yunnanensis</name>
    <dbReference type="NCBI Taxonomy" id="368477"/>
    <lineage>
        <taxon>Bacteria</taxon>
        <taxon>Bacillati</taxon>
        <taxon>Actinomycetota</taxon>
        <taxon>Actinomycetes</taxon>
        <taxon>Mycobacteriales</taxon>
        <taxon>Mycobacteriaceae</taxon>
        <taxon>Mycobacterium</taxon>
    </lineage>
</organism>
<keyword evidence="1" id="KW-0805">Transcription regulation</keyword>
<dbReference type="Pfam" id="PF00561">
    <property type="entry name" value="Abhydrolase_1"/>
    <property type="match status" value="1"/>
</dbReference>
<dbReference type="Gene3D" id="3.40.50.1820">
    <property type="entry name" value="alpha/beta hydrolase"/>
    <property type="match status" value="1"/>
</dbReference>
<keyword evidence="2" id="KW-0238">DNA-binding</keyword>